<dbReference type="RefSeq" id="WP_052476581.1">
    <property type="nucleotide sequence ID" value="NZ_JXHR01000028.1"/>
</dbReference>
<dbReference type="EMBL" id="LJZV01000032">
    <property type="protein sequence ID" value="KZD87347.1"/>
    <property type="molecule type" value="Genomic_DNA"/>
</dbReference>
<evidence type="ECO:0000313" key="1">
    <source>
        <dbReference type="EMBL" id="KZD87347.1"/>
    </source>
</evidence>
<dbReference type="AlphaFoldDB" id="A0AAP1E4U8"/>
<dbReference type="Gene3D" id="1.20.1440.60">
    <property type="entry name" value="23S rRNA-intervening sequence"/>
    <property type="match status" value="1"/>
</dbReference>
<organism evidence="1 2">
    <name type="scientific">Bacillus subtilis</name>
    <dbReference type="NCBI Taxonomy" id="1423"/>
    <lineage>
        <taxon>Bacteria</taxon>
        <taxon>Bacillati</taxon>
        <taxon>Bacillota</taxon>
        <taxon>Bacilli</taxon>
        <taxon>Bacillales</taxon>
        <taxon>Bacillaceae</taxon>
        <taxon>Bacillus</taxon>
    </lineage>
</organism>
<reference evidence="1 2" key="1">
    <citation type="submission" date="2015-09" db="EMBL/GenBank/DDBJ databases">
        <title>Spore heat resistance.</title>
        <authorList>
            <person name="Boekhorst J."/>
            <person name="Berendsen E.M."/>
            <person name="Wells-Bennik M.H."/>
            <person name="Kuipers O.P."/>
        </authorList>
    </citation>
    <scope>NUCLEOTIDE SEQUENCE [LARGE SCALE GENOMIC DNA]</scope>
    <source>
        <strain evidence="1 2">B4122</strain>
    </source>
</reference>
<protein>
    <submittedName>
        <fullName evidence="1">Uncharacterized protein</fullName>
    </submittedName>
</protein>
<dbReference type="Proteomes" id="UP000076442">
    <property type="component" value="Unassembled WGS sequence"/>
</dbReference>
<comment type="caution">
    <text evidence="1">The sequence shown here is derived from an EMBL/GenBank/DDBJ whole genome shotgun (WGS) entry which is preliminary data.</text>
</comment>
<gene>
    <name evidence="1" type="ORF">B4122_4571</name>
</gene>
<name>A0AAP1E4U8_BACIU</name>
<evidence type="ECO:0000313" key="2">
    <source>
        <dbReference type="Proteomes" id="UP000076442"/>
    </source>
</evidence>
<dbReference type="InterPro" id="IPR036583">
    <property type="entry name" value="23S_rRNA_IVS_sf"/>
</dbReference>
<accession>A0AAP1E4U8</accession>
<sequence length="156" mass="18440">MTIEQIKTTIDQLERTLFLHLLQPLAIEELEQLQEKTKVLKEAFLETCFVGYSVEELEEIRFKLVEISYSLIITLKEQLHQNVTEDIRKLESLNELYNNRRRKKVVKKGTNRQDIFAKDFKKLEVWKKAVALSEKIYKLAKGFPQHEQYGLRSVSA</sequence>
<dbReference type="SUPFAM" id="SSF158446">
    <property type="entry name" value="IVS-encoded protein-like"/>
    <property type="match status" value="1"/>
</dbReference>
<proteinExistence type="predicted"/>